<keyword evidence="2" id="KW-1185">Reference proteome</keyword>
<organism evidence="1 2">
    <name type="scientific">Arctium lappa</name>
    <name type="common">Greater burdock</name>
    <name type="synonym">Lappa major</name>
    <dbReference type="NCBI Taxonomy" id="4217"/>
    <lineage>
        <taxon>Eukaryota</taxon>
        <taxon>Viridiplantae</taxon>
        <taxon>Streptophyta</taxon>
        <taxon>Embryophyta</taxon>
        <taxon>Tracheophyta</taxon>
        <taxon>Spermatophyta</taxon>
        <taxon>Magnoliopsida</taxon>
        <taxon>eudicotyledons</taxon>
        <taxon>Gunneridae</taxon>
        <taxon>Pentapetalae</taxon>
        <taxon>asterids</taxon>
        <taxon>campanulids</taxon>
        <taxon>Asterales</taxon>
        <taxon>Asteraceae</taxon>
        <taxon>Carduoideae</taxon>
        <taxon>Cardueae</taxon>
        <taxon>Arctiinae</taxon>
        <taxon>Arctium</taxon>
    </lineage>
</organism>
<evidence type="ECO:0000313" key="1">
    <source>
        <dbReference type="EMBL" id="KAI3757357.1"/>
    </source>
</evidence>
<reference evidence="1 2" key="2">
    <citation type="journal article" date="2022" name="Mol. Ecol. Resour.">
        <title>The genomes of chicory, endive, great burdock and yacon provide insights into Asteraceae paleo-polyploidization history and plant inulin production.</title>
        <authorList>
            <person name="Fan W."/>
            <person name="Wang S."/>
            <person name="Wang H."/>
            <person name="Wang A."/>
            <person name="Jiang F."/>
            <person name="Liu H."/>
            <person name="Zhao H."/>
            <person name="Xu D."/>
            <person name="Zhang Y."/>
        </authorList>
    </citation>
    <scope>NUCLEOTIDE SEQUENCE [LARGE SCALE GENOMIC DNA]</scope>
    <source>
        <strain evidence="2">cv. Niubang</strain>
    </source>
</reference>
<sequence length="288" mass="31324">MAESISTAYTFSPKQPPRRNTLPITQEQPKIKQTHKQFFDNVAVLPSYCKKIIAELLGTYILIFAGCGSALVDRDQSLTILGIAMVWGLCLMGLIYAVGHISGAHFNPAVSIAFAASGRLPLIYVPMYVVSQVLGSALACLTLKILFDHQTDTLPTVTRYSTPTTDVEAFLWEFIITFILMFSINGAATDDRSSKELAGVAIGVTLMFNVIIAGPITGASMNPARSIGPAVVANEYENLWIYIVAPILGALTASIVYSLLRQPKQENHSFENNGPKSTYNELFSQSIP</sequence>
<gene>
    <name evidence="1" type="ORF">L6452_04893</name>
</gene>
<reference evidence="2" key="1">
    <citation type="journal article" date="2022" name="Mol. Ecol. Resour.">
        <title>The genomes of chicory, endive, great burdock and yacon provide insights into Asteraceae palaeo-polyploidization history and plant inulin production.</title>
        <authorList>
            <person name="Fan W."/>
            <person name="Wang S."/>
            <person name="Wang H."/>
            <person name="Wang A."/>
            <person name="Jiang F."/>
            <person name="Liu H."/>
            <person name="Zhao H."/>
            <person name="Xu D."/>
            <person name="Zhang Y."/>
        </authorList>
    </citation>
    <scope>NUCLEOTIDE SEQUENCE [LARGE SCALE GENOMIC DNA]</scope>
    <source>
        <strain evidence="2">cv. Niubang</strain>
    </source>
</reference>
<dbReference type="EMBL" id="CM042048">
    <property type="protein sequence ID" value="KAI3757357.1"/>
    <property type="molecule type" value="Genomic_DNA"/>
</dbReference>
<dbReference type="Proteomes" id="UP001055879">
    <property type="component" value="Linkage Group LG02"/>
</dbReference>
<protein>
    <submittedName>
        <fullName evidence="1">Uncharacterized protein</fullName>
    </submittedName>
</protein>
<name>A0ACB9EEW1_ARCLA</name>
<comment type="caution">
    <text evidence="1">The sequence shown here is derived from an EMBL/GenBank/DDBJ whole genome shotgun (WGS) entry which is preliminary data.</text>
</comment>
<accession>A0ACB9EEW1</accession>
<proteinExistence type="predicted"/>
<evidence type="ECO:0000313" key="2">
    <source>
        <dbReference type="Proteomes" id="UP001055879"/>
    </source>
</evidence>